<protein>
    <recommendedName>
        <fullName evidence="4">Oligosaccharide repeat unit polymerase</fullName>
    </recommendedName>
</protein>
<evidence type="ECO:0000256" key="1">
    <source>
        <dbReference type="SAM" id="Phobius"/>
    </source>
</evidence>
<keyword evidence="1" id="KW-0812">Transmembrane</keyword>
<feature type="transmembrane region" description="Helical" evidence="1">
    <location>
        <begin position="291"/>
        <end position="310"/>
    </location>
</feature>
<dbReference type="AlphaFoldDB" id="A0A7W6MZT4"/>
<feature type="transmembrane region" description="Helical" evidence="1">
    <location>
        <begin position="218"/>
        <end position="235"/>
    </location>
</feature>
<evidence type="ECO:0000313" key="2">
    <source>
        <dbReference type="EMBL" id="MBB4027187.1"/>
    </source>
</evidence>
<dbReference type="RefSeq" id="WP_151412162.1">
    <property type="nucleotide sequence ID" value="NZ_AP028155.1"/>
</dbReference>
<name>A0A7W6MZT4_9BACT</name>
<evidence type="ECO:0000313" key="3">
    <source>
        <dbReference type="Proteomes" id="UP000546007"/>
    </source>
</evidence>
<feature type="transmembrane region" description="Helical" evidence="1">
    <location>
        <begin position="255"/>
        <end position="279"/>
    </location>
</feature>
<gene>
    <name evidence="2" type="ORF">GGR14_002997</name>
</gene>
<feature type="transmembrane region" description="Helical" evidence="1">
    <location>
        <begin position="45"/>
        <end position="63"/>
    </location>
</feature>
<dbReference type="Proteomes" id="UP000546007">
    <property type="component" value="Unassembled WGS sequence"/>
</dbReference>
<sequence length="347" mass="40350">MEYYGISAMLNLLVFAGVILVVRLNGNKTRERTTFSFLKEKEKSFVWFWVCVAVCILILYYLQRQGTNLLFAEGDLYDLYRENLESISGFAVYFYIFFFLLFIYRPSPIYNIVIGFILAWYLLFALSRGTRMLMVPPVLIFFFYFFENKFKSSWIIIFSTIGLFLLRIIDRFKNNLPLLGGNEERGDILINNQSELLYGGNAVIGSVREIFISVVDRIELLGGYLITCILPPSLVPENMKYPHYLGTIHVDFGGGGIIVFAFYVILGMIGPFLLGMYLGGTINYVYESRRPNYYVMLFFVLSFFMITRWYSYDPNLLFRLSFYMLFVFAVFKLITKASYGKTKSVNS</sequence>
<keyword evidence="3" id="KW-1185">Reference proteome</keyword>
<feature type="transmembrane region" description="Helical" evidence="1">
    <location>
        <begin position="6"/>
        <end position="24"/>
    </location>
</feature>
<dbReference type="EMBL" id="JACIES010000008">
    <property type="protein sequence ID" value="MBB4027187.1"/>
    <property type="molecule type" value="Genomic_DNA"/>
</dbReference>
<feature type="transmembrane region" description="Helical" evidence="1">
    <location>
        <begin position="316"/>
        <end position="334"/>
    </location>
</feature>
<feature type="transmembrane region" description="Helical" evidence="1">
    <location>
        <begin position="152"/>
        <end position="169"/>
    </location>
</feature>
<reference evidence="2 3" key="1">
    <citation type="submission" date="2020-08" db="EMBL/GenBank/DDBJ databases">
        <title>Genomic Encyclopedia of Type Strains, Phase IV (KMG-IV): sequencing the most valuable type-strain genomes for metagenomic binning, comparative biology and taxonomic classification.</title>
        <authorList>
            <person name="Goeker M."/>
        </authorList>
    </citation>
    <scope>NUCLEOTIDE SEQUENCE [LARGE SCALE GENOMIC DNA]</scope>
    <source>
        <strain evidence="2 3">DSM 105721</strain>
    </source>
</reference>
<evidence type="ECO:0008006" key="4">
    <source>
        <dbReference type="Google" id="ProtNLM"/>
    </source>
</evidence>
<accession>A0A7W6MZT4</accession>
<comment type="caution">
    <text evidence="2">The sequence shown here is derived from an EMBL/GenBank/DDBJ whole genome shotgun (WGS) entry which is preliminary data.</text>
</comment>
<keyword evidence="1" id="KW-1133">Transmembrane helix</keyword>
<proteinExistence type="predicted"/>
<dbReference type="OrthoDB" id="9829441at2"/>
<organism evidence="2 3">
    <name type="scientific">Butyricimonas faecihominis</name>
    <dbReference type="NCBI Taxonomy" id="1472416"/>
    <lineage>
        <taxon>Bacteria</taxon>
        <taxon>Pseudomonadati</taxon>
        <taxon>Bacteroidota</taxon>
        <taxon>Bacteroidia</taxon>
        <taxon>Bacteroidales</taxon>
        <taxon>Odoribacteraceae</taxon>
        <taxon>Butyricimonas</taxon>
    </lineage>
</organism>
<dbReference type="GeneID" id="93099998"/>
<feature type="transmembrane region" description="Helical" evidence="1">
    <location>
        <begin position="83"/>
        <end position="104"/>
    </location>
</feature>
<feature type="transmembrane region" description="Helical" evidence="1">
    <location>
        <begin position="116"/>
        <end position="146"/>
    </location>
</feature>
<keyword evidence="1" id="KW-0472">Membrane</keyword>